<reference evidence="3" key="1">
    <citation type="submission" date="2022-01" db="EMBL/GenBank/DDBJ databases">
        <title>Genome-Based Taxonomic Classification of the Phylum Actinobacteria.</title>
        <authorList>
            <person name="Gao Y."/>
        </authorList>
    </citation>
    <scope>NUCLEOTIDE SEQUENCE</scope>
    <source>
        <strain evidence="3">KLBMP 8922</strain>
    </source>
</reference>
<organism evidence="3 4">
    <name type="scientific">Yinghuangia soli</name>
    <dbReference type="NCBI Taxonomy" id="2908204"/>
    <lineage>
        <taxon>Bacteria</taxon>
        <taxon>Bacillati</taxon>
        <taxon>Actinomycetota</taxon>
        <taxon>Actinomycetes</taxon>
        <taxon>Kitasatosporales</taxon>
        <taxon>Streptomycetaceae</taxon>
        <taxon>Yinghuangia</taxon>
    </lineage>
</organism>
<protein>
    <submittedName>
        <fullName evidence="3">Uncharacterized protein</fullName>
    </submittedName>
</protein>
<dbReference type="EMBL" id="JAKFHA010000014">
    <property type="protein sequence ID" value="MCF2530028.1"/>
    <property type="molecule type" value="Genomic_DNA"/>
</dbReference>
<dbReference type="AlphaFoldDB" id="A0AA41Q1X7"/>
<keyword evidence="2" id="KW-0472">Membrane</keyword>
<evidence type="ECO:0000256" key="1">
    <source>
        <dbReference type="SAM" id="MobiDB-lite"/>
    </source>
</evidence>
<evidence type="ECO:0000313" key="3">
    <source>
        <dbReference type="EMBL" id="MCF2530028.1"/>
    </source>
</evidence>
<sequence length="248" mass="26130">MSTGNETDERDPYAPPPEDAPDRPPAAPWNLPGSGGGQGSGGSGSGGSGESGGSGGGSGGGPWGDPRSNDRRDRERDRRDDEERTPADPRKRNARIALWLGVWGLFFALFFWEEAGLVMGIAAAVLGFRAMRGTTAPEVGPRVEEGPGGTARTPGRSRRRARPAPASAAPGAAAANRGTPRPAGAMVGLVTGAIAVVWVLGVWSMRWANQDYYDCMDAGLTKVAQDQCKQELPSYLRDIIDEIDRTTI</sequence>
<keyword evidence="4" id="KW-1185">Reference proteome</keyword>
<feature type="region of interest" description="Disordered" evidence="1">
    <location>
        <begin position="1"/>
        <end position="89"/>
    </location>
</feature>
<feature type="transmembrane region" description="Helical" evidence="2">
    <location>
        <begin position="183"/>
        <end position="203"/>
    </location>
</feature>
<feature type="compositionally biased region" description="Basic and acidic residues" evidence="1">
    <location>
        <begin position="67"/>
        <end position="89"/>
    </location>
</feature>
<accession>A0AA41Q1X7</accession>
<dbReference type="Proteomes" id="UP001165378">
    <property type="component" value="Unassembled WGS sequence"/>
</dbReference>
<keyword evidence="2" id="KW-0812">Transmembrane</keyword>
<evidence type="ECO:0000256" key="2">
    <source>
        <dbReference type="SAM" id="Phobius"/>
    </source>
</evidence>
<gene>
    <name evidence="3" type="ORF">LZ495_22795</name>
</gene>
<name>A0AA41Q1X7_9ACTN</name>
<comment type="caution">
    <text evidence="3">The sequence shown here is derived from an EMBL/GenBank/DDBJ whole genome shotgun (WGS) entry which is preliminary data.</text>
</comment>
<evidence type="ECO:0000313" key="4">
    <source>
        <dbReference type="Proteomes" id="UP001165378"/>
    </source>
</evidence>
<feature type="transmembrane region" description="Helical" evidence="2">
    <location>
        <begin position="94"/>
        <end position="112"/>
    </location>
</feature>
<feature type="compositionally biased region" description="Low complexity" evidence="1">
    <location>
        <begin position="163"/>
        <end position="178"/>
    </location>
</feature>
<feature type="compositionally biased region" description="Gly residues" evidence="1">
    <location>
        <begin position="33"/>
        <end position="63"/>
    </location>
</feature>
<dbReference type="RefSeq" id="WP_235054703.1">
    <property type="nucleotide sequence ID" value="NZ_JAKFHA010000014.1"/>
</dbReference>
<feature type="compositionally biased region" description="Pro residues" evidence="1">
    <location>
        <begin position="13"/>
        <end position="27"/>
    </location>
</feature>
<proteinExistence type="predicted"/>
<keyword evidence="2" id="KW-1133">Transmembrane helix</keyword>
<feature type="region of interest" description="Disordered" evidence="1">
    <location>
        <begin position="137"/>
        <end position="178"/>
    </location>
</feature>